<feature type="region of interest" description="Disordered" evidence="1">
    <location>
        <begin position="45"/>
        <end position="111"/>
    </location>
</feature>
<feature type="compositionally biased region" description="Basic and acidic residues" evidence="1">
    <location>
        <begin position="95"/>
        <end position="111"/>
    </location>
</feature>
<organism evidence="2 3">
    <name type="scientific">Liparis tanakae</name>
    <name type="common">Tanaka's snailfish</name>
    <dbReference type="NCBI Taxonomy" id="230148"/>
    <lineage>
        <taxon>Eukaryota</taxon>
        <taxon>Metazoa</taxon>
        <taxon>Chordata</taxon>
        <taxon>Craniata</taxon>
        <taxon>Vertebrata</taxon>
        <taxon>Euteleostomi</taxon>
        <taxon>Actinopterygii</taxon>
        <taxon>Neopterygii</taxon>
        <taxon>Teleostei</taxon>
        <taxon>Neoteleostei</taxon>
        <taxon>Acanthomorphata</taxon>
        <taxon>Eupercaria</taxon>
        <taxon>Perciformes</taxon>
        <taxon>Cottioidei</taxon>
        <taxon>Cottales</taxon>
        <taxon>Liparidae</taxon>
        <taxon>Liparis</taxon>
    </lineage>
</organism>
<reference evidence="2 3" key="1">
    <citation type="submission" date="2019-03" db="EMBL/GenBank/DDBJ databases">
        <title>First draft genome of Liparis tanakae, snailfish: a comprehensive survey of snailfish specific genes.</title>
        <authorList>
            <person name="Kim W."/>
            <person name="Song I."/>
            <person name="Jeong J.-H."/>
            <person name="Kim D."/>
            <person name="Kim S."/>
            <person name="Ryu S."/>
            <person name="Song J.Y."/>
            <person name="Lee S.K."/>
        </authorList>
    </citation>
    <scope>NUCLEOTIDE SEQUENCE [LARGE SCALE GENOMIC DNA]</scope>
    <source>
        <tissue evidence="2">Muscle</tissue>
    </source>
</reference>
<evidence type="ECO:0000256" key="1">
    <source>
        <dbReference type="SAM" id="MobiDB-lite"/>
    </source>
</evidence>
<dbReference type="Proteomes" id="UP000314294">
    <property type="component" value="Unassembled WGS sequence"/>
</dbReference>
<evidence type="ECO:0000313" key="2">
    <source>
        <dbReference type="EMBL" id="TNN49552.1"/>
    </source>
</evidence>
<comment type="caution">
    <text evidence="2">The sequence shown here is derived from an EMBL/GenBank/DDBJ whole genome shotgun (WGS) entry which is preliminary data.</text>
</comment>
<dbReference type="AlphaFoldDB" id="A0A4Z2GAG4"/>
<name>A0A4Z2GAG4_9TELE</name>
<feature type="region of interest" description="Disordered" evidence="1">
    <location>
        <begin position="1"/>
        <end position="24"/>
    </location>
</feature>
<protein>
    <submittedName>
        <fullName evidence="2">Uncharacterized protein</fullName>
    </submittedName>
</protein>
<proteinExistence type="predicted"/>
<gene>
    <name evidence="2" type="ORF">EYF80_040227</name>
</gene>
<evidence type="ECO:0000313" key="3">
    <source>
        <dbReference type="Proteomes" id="UP000314294"/>
    </source>
</evidence>
<dbReference type="EMBL" id="SRLO01000650">
    <property type="protein sequence ID" value="TNN49552.1"/>
    <property type="molecule type" value="Genomic_DNA"/>
</dbReference>
<sequence length="111" mass="11841">MRISGLPGQVRDLSPPLSHRPPLVAECGGEDRVVKIVSPVKPADRDIPKHAEVQTAQPRQDAAWTSARCHGNPGWGGEFSRDRFSLGSDWSDGEEGGREGGRDGEEGGRGG</sequence>
<keyword evidence="3" id="KW-1185">Reference proteome</keyword>
<accession>A0A4Z2GAG4</accession>